<feature type="transmembrane region" description="Helical" evidence="1">
    <location>
        <begin position="12"/>
        <end position="29"/>
    </location>
</feature>
<evidence type="ECO:0000256" key="1">
    <source>
        <dbReference type="SAM" id="Phobius"/>
    </source>
</evidence>
<name>A0A2Z7A5Z9_9LAMI</name>
<keyword evidence="1" id="KW-0472">Membrane</keyword>
<accession>A0A2Z7A5Z9</accession>
<feature type="transmembrane region" description="Helical" evidence="1">
    <location>
        <begin position="70"/>
        <end position="90"/>
    </location>
</feature>
<evidence type="ECO:0000313" key="2">
    <source>
        <dbReference type="EMBL" id="KZV16984.1"/>
    </source>
</evidence>
<sequence length="166" mass="18488">MCRARKVQRYHRSGLVLGLRVLTVVVPLFRERSLLSLRSQLINPSSSSSWLSSLDARGSDLVAISLRRSMVLVLAALVAVVLGQSFVASVEARIRRLRQRQVELFDASGIRVWCIDERVSQVTQLIVELARLEVPQEVVRVSQLFIVSICTGITVGGMSRVMLSLM</sequence>
<feature type="transmembrane region" description="Helical" evidence="1">
    <location>
        <begin position="144"/>
        <end position="163"/>
    </location>
</feature>
<evidence type="ECO:0000313" key="3">
    <source>
        <dbReference type="Proteomes" id="UP000250235"/>
    </source>
</evidence>
<reference evidence="2 3" key="1">
    <citation type="journal article" date="2015" name="Proc. Natl. Acad. Sci. U.S.A.">
        <title>The resurrection genome of Boea hygrometrica: A blueprint for survival of dehydration.</title>
        <authorList>
            <person name="Xiao L."/>
            <person name="Yang G."/>
            <person name="Zhang L."/>
            <person name="Yang X."/>
            <person name="Zhao S."/>
            <person name="Ji Z."/>
            <person name="Zhou Q."/>
            <person name="Hu M."/>
            <person name="Wang Y."/>
            <person name="Chen M."/>
            <person name="Xu Y."/>
            <person name="Jin H."/>
            <person name="Xiao X."/>
            <person name="Hu G."/>
            <person name="Bao F."/>
            <person name="Hu Y."/>
            <person name="Wan P."/>
            <person name="Li L."/>
            <person name="Deng X."/>
            <person name="Kuang T."/>
            <person name="Xiang C."/>
            <person name="Zhu J.K."/>
            <person name="Oliver M.J."/>
            <person name="He Y."/>
        </authorList>
    </citation>
    <scope>NUCLEOTIDE SEQUENCE [LARGE SCALE GENOMIC DNA]</scope>
    <source>
        <strain evidence="3">cv. XS01</strain>
    </source>
</reference>
<protein>
    <submittedName>
        <fullName evidence="2">Uncharacterized protein</fullName>
    </submittedName>
</protein>
<dbReference type="EMBL" id="KV018481">
    <property type="protein sequence ID" value="KZV16984.1"/>
    <property type="molecule type" value="Genomic_DNA"/>
</dbReference>
<dbReference type="AlphaFoldDB" id="A0A2Z7A5Z9"/>
<dbReference type="Proteomes" id="UP000250235">
    <property type="component" value="Unassembled WGS sequence"/>
</dbReference>
<proteinExistence type="predicted"/>
<keyword evidence="3" id="KW-1185">Reference proteome</keyword>
<organism evidence="2 3">
    <name type="scientific">Dorcoceras hygrometricum</name>
    <dbReference type="NCBI Taxonomy" id="472368"/>
    <lineage>
        <taxon>Eukaryota</taxon>
        <taxon>Viridiplantae</taxon>
        <taxon>Streptophyta</taxon>
        <taxon>Embryophyta</taxon>
        <taxon>Tracheophyta</taxon>
        <taxon>Spermatophyta</taxon>
        <taxon>Magnoliopsida</taxon>
        <taxon>eudicotyledons</taxon>
        <taxon>Gunneridae</taxon>
        <taxon>Pentapetalae</taxon>
        <taxon>asterids</taxon>
        <taxon>lamiids</taxon>
        <taxon>Lamiales</taxon>
        <taxon>Gesneriaceae</taxon>
        <taxon>Didymocarpoideae</taxon>
        <taxon>Trichosporeae</taxon>
        <taxon>Loxocarpinae</taxon>
        <taxon>Dorcoceras</taxon>
    </lineage>
</organism>
<keyword evidence="1" id="KW-1133">Transmembrane helix</keyword>
<gene>
    <name evidence="2" type="ORF">F511_31026</name>
</gene>
<keyword evidence="1" id="KW-0812">Transmembrane</keyword>